<dbReference type="Pfam" id="PF20964">
    <property type="entry name" value="DnaX_C"/>
    <property type="match status" value="1"/>
</dbReference>
<feature type="non-terminal residue" evidence="3">
    <location>
        <position position="1"/>
    </location>
</feature>
<dbReference type="InterPro" id="IPR048448">
    <property type="entry name" value="DnaX-like_C"/>
</dbReference>
<dbReference type="EMBL" id="BARS01033980">
    <property type="protein sequence ID" value="GAG17094.1"/>
    <property type="molecule type" value="Genomic_DNA"/>
</dbReference>
<evidence type="ECO:0000259" key="2">
    <source>
        <dbReference type="Pfam" id="PF20964"/>
    </source>
</evidence>
<feature type="domain" description="DNA polymerase III subunit tau-like C-terminal" evidence="2">
    <location>
        <begin position="125"/>
        <end position="212"/>
    </location>
</feature>
<evidence type="ECO:0000313" key="3">
    <source>
        <dbReference type="EMBL" id="GAG17094.1"/>
    </source>
</evidence>
<evidence type="ECO:0000256" key="1">
    <source>
        <dbReference type="SAM" id="MobiDB-lite"/>
    </source>
</evidence>
<accession>X0VFQ7</accession>
<protein>
    <recommendedName>
        <fullName evidence="2">DNA polymerase III subunit tau-like C-terminal domain-containing protein</fullName>
    </recommendedName>
</protein>
<dbReference type="Gene3D" id="3.30.300.180">
    <property type="match status" value="1"/>
</dbReference>
<gene>
    <name evidence="3" type="ORF">S01H1_52564</name>
</gene>
<feature type="compositionally biased region" description="Low complexity" evidence="1">
    <location>
        <begin position="33"/>
        <end position="46"/>
    </location>
</feature>
<name>X0VFQ7_9ZZZZ</name>
<dbReference type="AlphaFoldDB" id="X0VFQ7"/>
<organism evidence="3">
    <name type="scientific">marine sediment metagenome</name>
    <dbReference type="NCBI Taxonomy" id="412755"/>
    <lineage>
        <taxon>unclassified sequences</taxon>
        <taxon>metagenomes</taxon>
        <taxon>ecological metagenomes</taxon>
    </lineage>
</organism>
<reference evidence="3" key="1">
    <citation type="journal article" date="2014" name="Front. Microbiol.">
        <title>High frequency of phylogenetically diverse reductive dehalogenase-homologous genes in deep subseafloor sedimentary metagenomes.</title>
        <authorList>
            <person name="Kawai M."/>
            <person name="Futagami T."/>
            <person name="Toyoda A."/>
            <person name="Takaki Y."/>
            <person name="Nishi S."/>
            <person name="Hori S."/>
            <person name="Arai W."/>
            <person name="Tsubouchi T."/>
            <person name="Morono Y."/>
            <person name="Uchiyama I."/>
            <person name="Ito T."/>
            <person name="Fujiyama A."/>
            <person name="Inagaki F."/>
            <person name="Takami H."/>
        </authorList>
    </citation>
    <scope>NUCLEOTIDE SEQUENCE</scope>
    <source>
        <strain evidence="3">Expedition CK06-06</strain>
    </source>
</reference>
<dbReference type="InterPro" id="IPR038454">
    <property type="entry name" value="DnaA_N_sf"/>
</dbReference>
<sequence length="234" mass="26111">ARLFRQVELEFDGFSPLPLELAMVECALPEGRPAMPATPATPVTPIKAKKTEVESISTPAPTEEKPSTPTKAKKTVEEPVSTPAPTEEKPATPTKAKKTVEEPVSTPAPIEEKPATPEKFEKTDIEYFRSRWREVVNATRGMGSQGNLDALLRSACEPVALEDDTLVLGFYYEFHKEKIEDPKYRHMVESKVSEVFGQPHKIRCVLTERKARTRGHLVEEALKMGAKIVDEEDE</sequence>
<feature type="region of interest" description="Disordered" evidence="1">
    <location>
        <begin position="33"/>
        <end position="117"/>
    </location>
</feature>
<proteinExistence type="predicted"/>
<comment type="caution">
    <text evidence="3">The sequence shown here is derived from an EMBL/GenBank/DDBJ whole genome shotgun (WGS) entry which is preliminary data.</text>
</comment>